<keyword evidence="2" id="KW-1185">Reference proteome</keyword>
<dbReference type="AlphaFoldDB" id="A0A417YAV5"/>
<dbReference type="Proteomes" id="UP000285456">
    <property type="component" value="Unassembled WGS sequence"/>
</dbReference>
<reference evidence="1 2" key="1">
    <citation type="journal article" date="2007" name="Int. J. Syst. Evol. Microbiol.">
        <title>Oceanobacillus profundus sp. nov., isolated from a deep-sea sediment core.</title>
        <authorList>
            <person name="Kim Y.G."/>
            <person name="Choi D.H."/>
            <person name="Hyun S."/>
            <person name="Cho B.C."/>
        </authorList>
    </citation>
    <scope>NUCLEOTIDE SEQUENCE [LARGE SCALE GENOMIC DNA]</scope>
    <source>
        <strain evidence="1 2">DSM 18246</strain>
    </source>
</reference>
<dbReference type="EMBL" id="QWEH01000019">
    <property type="protein sequence ID" value="RHW29832.1"/>
    <property type="molecule type" value="Genomic_DNA"/>
</dbReference>
<evidence type="ECO:0000313" key="2">
    <source>
        <dbReference type="Proteomes" id="UP000285456"/>
    </source>
</evidence>
<comment type="caution">
    <text evidence="1">The sequence shown here is derived from an EMBL/GenBank/DDBJ whole genome shotgun (WGS) entry which is preliminary data.</text>
</comment>
<dbReference type="OrthoDB" id="2648027at2"/>
<proteinExistence type="predicted"/>
<dbReference type="RefSeq" id="WP_095307426.1">
    <property type="nucleotide sequence ID" value="NZ_JAMAWL010000005.1"/>
</dbReference>
<evidence type="ECO:0000313" key="1">
    <source>
        <dbReference type="EMBL" id="RHW29832.1"/>
    </source>
</evidence>
<sequence length="150" mass="17583">MVNKISLMDAYIIETLRKNGVSNQEIMQQVERKDMEGFRTYHASFDFNELIQLEERLGTAEFQKILIEGYSIKFVTFNGLKNLLQLKFDKLEDRDYELKDDGFCQLRISEEQAKQLEEMISGNWTTELVRNENNCLLINVYLAKSLIGDL</sequence>
<accession>A0A417YAV5</accession>
<name>A0A417YAV5_9BACI</name>
<protein>
    <submittedName>
        <fullName evidence="1">Uncharacterized protein</fullName>
    </submittedName>
</protein>
<gene>
    <name evidence="1" type="ORF">D1B32_20185</name>
</gene>
<organism evidence="1 2">
    <name type="scientific">Oceanobacillus profundus</name>
    <dbReference type="NCBI Taxonomy" id="372463"/>
    <lineage>
        <taxon>Bacteria</taxon>
        <taxon>Bacillati</taxon>
        <taxon>Bacillota</taxon>
        <taxon>Bacilli</taxon>
        <taxon>Bacillales</taxon>
        <taxon>Bacillaceae</taxon>
        <taxon>Oceanobacillus</taxon>
    </lineage>
</organism>